<dbReference type="Pfam" id="PF02779">
    <property type="entry name" value="Transket_pyr"/>
    <property type="match status" value="1"/>
</dbReference>
<dbReference type="EMBL" id="CP053085">
    <property type="protein sequence ID" value="QJR34801.1"/>
    <property type="molecule type" value="Genomic_DNA"/>
</dbReference>
<dbReference type="SUPFAM" id="SSF52922">
    <property type="entry name" value="TK C-terminal domain-like"/>
    <property type="match status" value="1"/>
</dbReference>
<evidence type="ECO:0000259" key="4">
    <source>
        <dbReference type="SMART" id="SM00861"/>
    </source>
</evidence>
<dbReference type="KEGG" id="ggr:HKW67_04350"/>
<protein>
    <submittedName>
        <fullName evidence="5">Alpha-ketoacid dehydrogenase subunit beta</fullName>
    </submittedName>
</protein>
<dbReference type="SMART" id="SM00861">
    <property type="entry name" value="Transket_pyr"/>
    <property type="match status" value="1"/>
</dbReference>
<proteinExistence type="predicted"/>
<dbReference type="PANTHER" id="PTHR43257">
    <property type="entry name" value="PYRUVATE DEHYDROGENASE E1 COMPONENT BETA SUBUNIT"/>
    <property type="match status" value="1"/>
</dbReference>
<dbReference type="CDD" id="cd07036">
    <property type="entry name" value="TPP_PYR_E1-PDHc-beta_like"/>
    <property type="match status" value="1"/>
</dbReference>
<keyword evidence="3" id="KW-0786">Thiamine pyrophosphate</keyword>
<dbReference type="PANTHER" id="PTHR43257:SF2">
    <property type="entry name" value="PYRUVATE DEHYDROGENASE E1 COMPONENT SUBUNIT BETA"/>
    <property type="match status" value="1"/>
</dbReference>
<dbReference type="NCBIfam" id="NF006667">
    <property type="entry name" value="PRK09212.1"/>
    <property type="match status" value="1"/>
</dbReference>
<sequence length="324" mass="35465">MSEITYLEAIREALFEEMDRDRNVFCMGEDIGAFGGAFKVTEGLLAKFGEQRVIDSPISEIALVGAAAGAAHMGLRPVVEMQFIDFIANAYDMLTNYVATARYRAFLPCPMVVRGPSGGYVRGGPFHSQNPEAGFLHTPGLKIVYPSTAADAKGLMKAAIRDDDCVLFFEHKYLYRRVKDVMPDGDHVVPIGKARVAREGSDVSIVTYASTVWKALEAADLLAAEGISVEVIDLRSLAPMDDEAIFRTVKKTNRLLIVHEDTRTGGMAGEITARVNETCFAWLDAPVLRVTAADIPLPYAPALEDYVLPQTADIVRAVRRLTAY</sequence>
<accession>A0A6M4IRD2</accession>
<dbReference type="Gene3D" id="3.40.50.920">
    <property type="match status" value="1"/>
</dbReference>
<dbReference type="Proteomes" id="UP000500938">
    <property type="component" value="Chromosome"/>
</dbReference>
<dbReference type="Gene3D" id="3.40.50.970">
    <property type="match status" value="1"/>
</dbReference>
<comment type="cofactor">
    <cofactor evidence="1">
        <name>thiamine diphosphate</name>
        <dbReference type="ChEBI" id="CHEBI:58937"/>
    </cofactor>
</comment>
<evidence type="ECO:0000256" key="2">
    <source>
        <dbReference type="ARBA" id="ARBA00023002"/>
    </source>
</evidence>
<evidence type="ECO:0000256" key="3">
    <source>
        <dbReference type="ARBA" id="ARBA00023052"/>
    </source>
</evidence>
<dbReference type="InterPro" id="IPR033248">
    <property type="entry name" value="Transketolase_C"/>
</dbReference>
<dbReference type="SUPFAM" id="SSF52518">
    <property type="entry name" value="Thiamin diphosphate-binding fold (THDP-binding)"/>
    <property type="match status" value="1"/>
</dbReference>
<feature type="domain" description="Transketolase-like pyrimidine-binding" evidence="4">
    <location>
        <begin position="4"/>
        <end position="177"/>
    </location>
</feature>
<evidence type="ECO:0000313" key="6">
    <source>
        <dbReference type="Proteomes" id="UP000500938"/>
    </source>
</evidence>
<dbReference type="InterPro" id="IPR009014">
    <property type="entry name" value="Transketo_C/PFOR_II"/>
</dbReference>
<dbReference type="RefSeq" id="WP_171224229.1">
    <property type="nucleotide sequence ID" value="NZ_CP053085.1"/>
</dbReference>
<dbReference type="GO" id="GO:0016491">
    <property type="term" value="F:oxidoreductase activity"/>
    <property type="evidence" value="ECO:0007669"/>
    <property type="project" value="UniProtKB-KW"/>
</dbReference>
<dbReference type="InterPro" id="IPR029061">
    <property type="entry name" value="THDP-binding"/>
</dbReference>
<evidence type="ECO:0000313" key="5">
    <source>
        <dbReference type="EMBL" id="QJR34801.1"/>
    </source>
</evidence>
<keyword evidence="6" id="KW-1185">Reference proteome</keyword>
<dbReference type="FunFam" id="3.40.50.920:FF:000001">
    <property type="entry name" value="Pyruvate dehydrogenase E1 beta subunit"/>
    <property type="match status" value="1"/>
</dbReference>
<organism evidence="5 6">
    <name type="scientific">Gemmatimonas groenlandica</name>
    <dbReference type="NCBI Taxonomy" id="2732249"/>
    <lineage>
        <taxon>Bacteria</taxon>
        <taxon>Pseudomonadati</taxon>
        <taxon>Gemmatimonadota</taxon>
        <taxon>Gemmatimonadia</taxon>
        <taxon>Gemmatimonadales</taxon>
        <taxon>Gemmatimonadaceae</taxon>
        <taxon>Gemmatimonas</taxon>
    </lineage>
</organism>
<gene>
    <name evidence="5" type="ORF">HKW67_04350</name>
</gene>
<keyword evidence="2" id="KW-0560">Oxidoreductase</keyword>
<name>A0A6M4IRD2_9BACT</name>
<dbReference type="AlphaFoldDB" id="A0A6M4IRD2"/>
<reference evidence="5 6" key="1">
    <citation type="submission" date="2020-05" db="EMBL/GenBank/DDBJ databases">
        <title>Complete genome sequence of Gemmatimonas greenlandica TET16.</title>
        <authorList>
            <person name="Zeng Y."/>
        </authorList>
    </citation>
    <scope>NUCLEOTIDE SEQUENCE [LARGE SCALE GENOMIC DNA]</scope>
    <source>
        <strain evidence="5 6">TET16</strain>
    </source>
</reference>
<dbReference type="Pfam" id="PF02780">
    <property type="entry name" value="Transketolase_C"/>
    <property type="match status" value="1"/>
</dbReference>
<evidence type="ECO:0000256" key="1">
    <source>
        <dbReference type="ARBA" id="ARBA00001964"/>
    </source>
</evidence>
<dbReference type="FunFam" id="3.40.50.970:FF:000001">
    <property type="entry name" value="Pyruvate dehydrogenase E1 beta subunit"/>
    <property type="match status" value="1"/>
</dbReference>
<dbReference type="InterPro" id="IPR005475">
    <property type="entry name" value="Transketolase-like_Pyr-bd"/>
</dbReference>